<accession>X1JSV9</accession>
<sequence length="111" mass="13075">NAQIYRTEDEINSPETPQYKPHYLRDKKTVCKIIHKGGNKYKVFRLRQTLSSAEELAAAPEYVNQKAYDEELIKSNYAFKLPFDLNHTEAKAYFNRFDISRAKLMEDFAYS</sequence>
<name>X1JSV9_9ZZZZ</name>
<organism evidence="1">
    <name type="scientific">marine sediment metagenome</name>
    <dbReference type="NCBI Taxonomy" id="412755"/>
    <lineage>
        <taxon>unclassified sequences</taxon>
        <taxon>metagenomes</taxon>
        <taxon>ecological metagenomes</taxon>
    </lineage>
</organism>
<feature type="non-terminal residue" evidence="1">
    <location>
        <position position="1"/>
    </location>
</feature>
<dbReference type="AlphaFoldDB" id="X1JSV9"/>
<comment type="caution">
    <text evidence="1">The sequence shown here is derived from an EMBL/GenBank/DDBJ whole genome shotgun (WGS) entry which is preliminary data.</text>
</comment>
<reference evidence="1" key="1">
    <citation type="journal article" date="2014" name="Front. Microbiol.">
        <title>High frequency of phylogenetically diverse reductive dehalogenase-homologous genes in deep subseafloor sedimentary metagenomes.</title>
        <authorList>
            <person name="Kawai M."/>
            <person name="Futagami T."/>
            <person name="Toyoda A."/>
            <person name="Takaki Y."/>
            <person name="Nishi S."/>
            <person name="Hori S."/>
            <person name="Arai W."/>
            <person name="Tsubouchi T."/>
            <person name="Morono Y."/>
            <person name="Uchiyama I."/>
            <person name="Ito T."/>
            <person name="Fujiyama A."/>
            <person name="Inagaki F."/>
            <person name="Takami H."/>
        </authorList>
    </citation>
    <scope>NUCLEOTIDE SEQUENCE</scope>
    <source>
        <strain evidence="1">Expedition CK06-06</strain>
    </source>
</reference>
<feature type="non-terminal residue" evidence="1">
    <location>
        <position position="111"/>
    </location>
</feature>
<evidence type="ECO:0000313" key="1">
    <source>
        <dbReference type="EMBL" id="GAH97152.1"/>
    </source>
</evidence>
<proteinExistence type="predicted"/>
<protein>
    <submittedName>
        <fullName evidence="1">Uncharacterized protein</fullName>
    </submittedName>
</protein>
<dbReference type="EMBL" id="BARU01047185">
    <property type="protein sequence ID" value="GAH97152.1"/>
    <property type="molecule type" value="Genomic_DNA"/>
</dbReference>
<gene>
    <name evidence="1" type="ORF">S03H2_70818</name>
</gene>